<feature type="domain" description="NF-X1-type" evidence="11">
    <location>
        <begin position="445"/>
        <end position="466"/>
    </location>
</feature>
<feature type="compositionally biased region" description="Basic and acidic residues" evidence="10">
    <location>
        <begin position="45"/>
        <end position="54"/>
    </location>
</feature>
<dbReference type="SUPFAM" id="SSF82708">
    <property type="entry name" value="R3H domain"/>
    <property type="match status" value="1"/>
</dbReference>
<accession>A0AAV5AC89</accession>
<evidence type="ECO:0000256" key="2">
    <source>
        <dbReference type="ARBA" id="ARBA00007269"/>
    </source>
</evidence>
<keyword evidence="8" id="KW-0804">Transcription</keyword>
<comment type="caution">
    <text evidence="12">The sequence shown here is derived from an EMBL/GenBank/DDBJ whole genome shotgun (WGS) entry which is preliminary data.</text>
</comment>
<evidence type="ECO:0000256" key="10">
    <source>
        <dbReference type="SAM" id="MobiDB-lite"/>
    </source>
</evidence>
<keyword evidence="7" id="KW-0805">Transcription regulation</keyword>
<keyword evidence="3" id="KW-0479">Metal-binding</keyword>
<dbReference type="SMART" id="SM00438">
    <property type="entry name" value="ZnF_NFX"/>
    <property type="match status" value="3"/>
</dbReference>
<evidence type="ECO:0000256" key="9">
    <source>
        <dbReference type="ARBA" id="ARBA00023242"/>
    </source>
</evidence>
<keyword evidence="6" id="KW-0862">Zinc</keyword>
<feature type="region of interest" description="Disordered" evidence="10">
    <location>
        <begin position="633"/>
        <end position="714"/>
    </location>
</feature>
<evidence type="ECO:0000256" key="7">
    <source>
        <dbReference type="ARBA" id="ARBA00023015"/>
    </source>
</evidence>
<evidence type="ECO:0000256" key="5">
    <source>
        <dbReference type="ARBA" id="ARBA00022771"/>
    </source>
</evidence>
<comment type="subcellular location">
    <subcellularLocation>
        <location evidence="1">Nucleus</location>
    </subcellularLocation>
</comment>
<evidence type="ECO:0000256" key="4">
    <source>
        <dbReference type="ARBA" id="ARBA00022737"/>
    </source>
</evidence>
<dbReference type="GO" id="GO:0000977">
    <property type="term" value="F:RNA polymerase II transcription regulatory region sequence-specific DNA binding"/>
    <property type="evidence" value="ECO:0007669"/>
    <property type="project" value="TreeGrafter"/>
</dbReference>
<feature type="compositionally biased region" description="Polar residues" evidence="10">
    <location>
        <begin position="23"/>
        <end position="33"/>
    </location>
</feature>
<gene>
    <name evidence="12" type="ORF">Clacol_005519</name>
</gene>
<reference evidence="12" key="1">
    <citation type="submission" date="2021-10" db="EMBL/GenBank/DDBJ databases">
        <title>De novo Genome Assembly of Clathrus columnatus (Basidiomycota, Fungi) Using Illumina and Nanopore Sequence Data.</title>
        <authorList>
            <person name="Ogiso-Tanaka E."/>
            <person name="Itagaki H."/>
            <person name="Hosoya T."/>
            <person name="Hosaka K."/>
        </authorList>
    </citation>
    <scope>NUCLEOTIDE SEQUENCE</scope>
    <source>
        <strain evidence="12">MO-923</strain>
    </source>
</reference>
<evidence type="ECO:0000313" key="12">
    <source>
        <dbReference type="EMBL" id="GJJ11287.1"/>
    </source>
</evidence>
<dbReference type="EMBL" id="BPWL01000006">
    <property type="protein sequence ID" value="GJJ11287.1"/>
    <property type="molecule type" value="Genomic_DNA"/>
</dbReference>
<name>A0AAV5AC89_9AGAM</name>
<dbReference type="AlphaFoldDB" id="A0AAV5AC89"/>
<keyword evidence="4" id="KW-0677">Repeat</keyword>
<dbReference type="InterPro" id="IPR036867">
    <property type="entry name" value="R3H_dom_sf"/>
</dbReference>
<dbReference type="Proteomes" id="UP001050691">
    <property type="component" value="Unassembled WGS sequence"/>
</dbReference>
<evidence type="ECO:0000256" key="8">
    <source>
        <dbReference type="ARBA" id="ARBA00023163"/>
    </source>
</evidence>
<feature type="domain" description="NF-X1-type" evidence="11">
    <location>
        <begin position="317"/>
        <end position="336"/>
    </location>
</feature>
<evidence type="ECO:0000256" key="1">
    <source>
        <dbReference type="ARBA" id="ARBA00004123"/>
    </source>
</evidence>
<dbReference type="CDD" id="cd06008">
    <property type="entry name" value="NF-X1-zinc-finger"/>
    <property type="match status" value="2"/>
</dbReference>
<feature type="compositionally biased region" description="Pro residues" evidence="10">
    <location>
        <begin position="1"/>
        <end position="12"/>
    </location>
</feature>
<dbReference type="Pfam" id="PF01424">
    <property type="entry name" value="R3H"/>
    <property type="match status" value="1"/>
</dbReference>
<dbReference type="InterPro" id="IPR001374">
    <property type="entry name" value="R3H_dom"/>
</dbReference>
<dbReference type="GO" id="GO:0005634">
    <property type="term" value="C:nucleus"/>
    <property type="evidence" value="ECO:0007669"/>
    <property type="project" value="UniProtKB-SubCell"/>
</dbReference>
<comment type="similarity">
    <text evidence="2">Belongs to the NFX1 family.</text>
</comment>
<keyword evidence="9" id="KW-0539">Nucleus</keyword>
<dbReference type="PANTHER" id="PTHR12360:SF12">
    <property type="entry name" value="TRANSCRIPTIONAL REPRESSOR NF-X1"/>
    <property type="match status" value="1"/>
</dbReference>
<feature type="domain" description="NF-X1-type" evidence="11">
    <location>
        <begin position="259"/>
        <end position="277"/>
    </location>
</feature>
<evidence type="ECO:0000313" key="13">
    <source>
        <dbReference type="Proteomes" id="UP001050691"/>
    </source>
</evidence>
<evidence type="ECO:0000259" key="11">
    <source>
        <dbReference type="SMART" id="SM00438"/>
    </source>
</evidence>
<feature type="compositionally biased region" description="Polar residues" evidence="10">
    <location>
        <begin position="660"/>
        <end position="669"/>
    </location>
</feature>
<feature type="compositionally biased region" description="Polar residues" evidence="10">
    <location>
        <begin position="137"/>
        <end position="160"/>
    </location>
</feature>
<dbReference type="InterPro" id="IPR034078">
    <property type="entry name" value="NFX1_fam"/>
</dbReference>
<dbReference type="GO" id="GO:0000122">
    <property type="term" value="P:negative regulation of transcription by RNA polymerase II"/>
    <property type="evidence" value="ECO:0007669"/>
    <property type="project" value="TreeGrafter"/>
</dbReference>
<feature type="region of interest" description="Disordered" evidence="10">
    <location>
        <begin position="1"/>
        <end position="160"/>
    </location>
</feature>
<proteinExistence type="inferred from homology"/>
<protein>
    <recommendedName>
        <fullName evidence="11">NF-X1-type domain-containing protein</fullName>
    </recommendedName>
</protein>
<sequence>MSNIPPDPPDPPSSNNELIAGNTRDSNNSQSSTRGGRGRGRRRLPVSDREHVENAHLQSDTRSGPSRRGRQGRQGRPGKPGDTRRNSNDVSANTPSGAPKLEPISKGSVETKGENRNSGSTSKPRDRNSSRKGQFGAQLSRNTTQNKLIRPKSPSSDSDLTTRLIYSMKTPPYPDCPICFNPLHPAQPIWSCSLGDGVLSCCWTPFHLKCIKDWAKKSTKDVRDALQARGVTNESEYWRCPGFSSYSCGSSCARKRLTCDHPCPLSCHPGPCPPCTLTIYVPCHCGKMTNAMRCENSRSMKEIDISCGAVCGRRLQCQTHFCAQACHLGDCEKCEKVESVTCYCGQSNKEVECGSGIDSAREAHVLDGERGETHWVGRFDCGSECGRFFDCGLHKCRKQDKYEQRSVFSRDGFSTVDSISVKDHVTEITVVHVHPFAESRVNHDSHPCTLPCHAPSACNESEPCTATITVTCPCGRLQQPTKCGKSLSNPNRSALQLQCRDECAIAKRNAKLAEALGISPDRKEKSNTVYTDELVAFAKANLKFITAVENTLNEFVNSDRKTQILPHTPESRRKFVRELCHLYRTDTQLIDPEPRRRRIDTRIPTPLLTASIAQNTLPSLGRLADLRTVSSTRLPPITSNASSSSSRLGPPNVTGRGWTSVVTVGQGNTPNPPKSAVADPSQHRQKLEVTLPKQLSSLERSSPKSGVRDNWESD</sequence>
<organism evidence="12 13">
    <name type="scientific">Clathrus columnatus</name>
    <dbReference type="NCBI Taxonomy" id="1419009"/>
    <lineage>
        <taxon>Eukaryota</taxon>
        <taxon>Fungi</taxon>
        <taxon>Dikarya</taxon>
        <taxon>Basidiomycota</taxon>
        <taxon>Agaricomycotina</taxon>
        <taxon>Agaricomycetes</taxon>
        <taxon>Phallomycetidae</taxon>
        <taxon>Phallales</taxon>
        <taxon>Clathraceae</taxon>
        <taxon>Clathrus</taxon>
    </lineage>
</organism>
<evidence type="ECO:0000256" key="6">
    <source>
        <dbReference type="ARBA" id="ARBA00022833"/>
    </source>
</evidence>
<keyword evidence="13" id="KW-1185">Reference proteome</keyword>
<feature type="compositionally biased region" description="Polar residues" evidence="10">
    <location>
        <begin position="693"/>
        <end position="704"/>
    </location>
</feature>
<dbReference type="GO" id="GO:0008270">
    <property type="term" value="F:zinc ion binding"/>
    <property type="evidence" value="ECO:0007669"/>
    <property type="project" value="UniProtKB-KW"/>
</dbReference>
<dbReference type="GO" id="GO:0000981">
    <property type="term" value="F:DNA-binding transcription factor activity, RNA polymerase II-specific"/>
    <property type="evidence" value="ECO:0007669"/>
    <property type="project" value="TreeGrafter"/>
</dbReference>
<dbReference type="InterPro" id="IPR000967">
    <property type="entry name" value="Znf_NFX1"/>
</dbReference>
<evidence type="ECO:0000256" key="3">
    <source>
        <dbReference type="ARBA" id="ARBA00022723"/>
    </source>
</evidence>
<dbReference type="PANTHER" id="PTHR12360">
    <property type="entry name" value="NUCLEAR TRANSCRIPTION FACTOR, X-BOX BINDING 1 NFX1"/>
    <property type="match status" value="1"/>
</dbReference>
<keyword evidence="5" id="KW-0863">Zinc-finger</keyword>